<dbReference type="PANTHER" id="PTHR12215:SF10">
    <property type="entry name" value="L-AMINOADIPATE-SEMIALDEHYDE DEHYDROGENASE-PHOSPHOPANTETHEINYL TRANSFERASE"/>
    <property type="match status" value="1"/>
</dbReference>
<keyword evidence="5" id="KW-1185">Reference proteome</keyword>
<dbReference type="Gene3D" id="3.90.470.20">
    <property type="entry name" value="4'-phosphopantetheinyl transferase domain"/>
    <property type="match status" value="2"/>
</dbReference>
<name>A0ABP4DRC2_9ACTN</name>
<comment type="similarity">
    <text evidence="1">Belongs to the P-Pant transferase superfamily. Gsp/Sfp/HetI/AcpT family.</text>
</comment>
<evidence type="ECO:0000256" key="1">
    <source>
        <dbReference type="ARBA" id="ARBA00010990"/>
    </source>
</evidence>
<dbReference type="Pfam" id="PF01648">
    <property type="entry name" value="ACPS"/>
    <property type="match status" value="1"/>
</dbReference>
<feature type="domain" description="4'-phosphopantetheinyl transferase" evidence="3">
    <location>
        <begin position="110"/>
        <end position="217"/>
    </location>
</feature>
<dbReference type="Proteomes" id="UP001499987">
    <property type="component" value="Unassembled WGS sequence"/>
</dbReference>
<organism evidence="4 5">
    <name type="scientific">Kitasatospora arboriphila</name>
    <dbReference type="NCBI Taxonomy" id="258052"/>
    <lineage>
        <taxon>Bacteria</taxon>
        <taxon>Bacillati</taxon>
        <taxon>Actinomycetota</taxon>
        <taxon>Actinomycetes</taxon>
        <taxon>Kitasatosporales</taxon>
        <taxon>Streptomycetaceae</taxon>
        <taxon>Kitasatospora</taxon>
    </lineage>
</organism>
<dbReference type="EMBL" id="BAAALD010000001">
    <property type="protein sequence ID" value="GAA1069305.1"/>
    <property type="molecule type" value="Genomic_DNA"/>
</dbReference>
<evidence type="ECO:0000313" key="4">
    <source>
        <dbReference type="EMBL" id="GAA1069305.1"/>
    </source>
</evidence>
<dbReference type="SUPFAM" id="SSF56214">
    <property type="entry name" value="4'-phosphopantetheinyl transferase"/>
    <property type="match status" value="2"/>
</dbReference>
<gene>
    <name evidence="4" type="ORF">GCM10009663_01150</name>
</gene>
<dbReference type="RefSeq" id="WP_344621437.1">
    <property type="nucleotide sequence ID" value="NZ_BAAALD010000001.1"/>
</dbReference>
<dbReference type="InterPro" id="IPR008278">
    <property type="entry name" value="4-PPantetheinyl_Trfase_dom"/>
</dbReference>
<dbReference type="InterPro" id="IPR037143">
    <property type="entry name" value="4-PPantetheinyl_Trfase_dom_sf"/>
</dbReference>
<comment type="caution">
    <text evidence="4">The sequence shown here is derived from an EMBL/GenBank/DDBJ whole genome shotgun (WGS) entry which is preliminary data.</text>
</comment>
<accession>A0ABP4DRC2</accession>
<evidence type="ECO:0000313" key="5">
    <source>
        <dbReference type="Proteomes" id="UP001499987"/>
    </source>
</evidence>
<dbReference type="PANTHER" id="PTHR12215">
    <property type="entry name" value="PHOSPHOPANTETHEINE TRANSFERASE"/>
    <property type="match status" value="1"/>
</dbReference>
<protein>
    <recommendedName>
        <fullName evidence="3">4'-phosphopantetheinyl transferase domain-containing protein</fullName>
    </recommendedName>
</protein>
<evidence type="ECO:0000259" key="3">
    <source>
        <dbReference type="Pfam" id="PF01648"/>
    </source>
</evidence>
<evidence type="ECO:0000256" key="2">
    <source>
        <dbReference type="ARBA" id="ARBA00022679"/>
    </source>
</evidence>
<reference evidence="5" key="1">
    <citation type="journal article" date="2019" name="Int. J. Syst. Evol. Microbiol.">
        <title>The Global Catalogue of Microorganisms (GCM) 10K type strain sequencing project: providing services to taxonomists for standard genome sequencing and annotation.</title>
        <authorList>
            <consortium name="The Broad Institute Genomics Platform"/>
            <consortium name="The Broad Institute Genome Sequencing Center for Infectious Disease"/>
            <person name="Wu L."/>
            <person name="Ma J."/>
        </authorList>
    </citation>
    <scope>NUCLEOTIDE SEQUENCE [LARGE SCALE GENOMIC DNA]</scope>
    <source>
        <strain evidence="5">JCM 13002</strain>
    </source>
</reference>
<dbReference type="InterPro" id="IPR050559">
    <property type="entry name" value="P-Pant_transferase_sf"/>
</dbReference>
<sequence>MPARDGHLWLLPEAAADAFAARHGGPGLLGPEERTRLARLRGEGARRRFLGGRVLARYALSARSGRPLGGWRVRTAPDGRPEPEPSADGLRFNLSHTDGMVACLVTSGRGCGVDVEPAVAGAAAVRHLPRWFAAAERAAVDAAPAADRPARVAAYWVLKEAYLKAVGTGLRRELAGFSFTPPESRPIRVTDPARPAAENAAWHFELLHPAPGFVLAAAVQDGRGGRIHRTLIAP</sequence>
<proteinExistence type="inferred from homology"/>
<keyword evidence="2" id="KW-0808">Transferase</keyword>